<keyword evidence="3" id="KW-0539">Nucleus</keyword>
<dbReference type="Pfam" id="PF03920">
    <property type="entry name" value="TLE_N"/>
    <property type="match status" value="1"/>
</dbReference>
<dbReference type="InterPro" id="IPR009146">
    <property type="entry name" value="Groucho_enhance"/>
</dbReference>
<dbReference type="GO" id="GO:0090090">
    <property type="term" value="P:negative regulation of canonical Wnt signaling pathway"/>
    <property type="evidence" value="ECO:0007669"/>
    <property type="project" value="TreeGrafter"/>
</dbReference>
<comment type="subcellular location">
    <subcellularLocation>
        <location evidence="1">Nucleus</location>
    </subcellularLocation>
</comment>
<dbReference type="GO" id="GO:0005667">
    <property type="term" value="C:transcription regulator complex"/>
    <property type="evidence" value="ECO:0007669"/>
    <property type="project" value="TreeGrafter"/>
</dbReference>
<dbReference type="AlphaFoldDB" id="A0A131ZUJ0"/>
<dbReference type="EMBL" id="JXLN01001204">
    <property type="protein sequence ID" value="KPM02209.1"/>
    <property type="molecule type" value="Genomic_DNA"/>
</dbReference>
<name>A0A131ZUJ0_SARSC</name>
<feature type="non-terminal residue" evidence="5">
    <location>
        <position position="1"/>
    </location>
</feature>
<dbReference type="VEuPathDB" id="VectorBase:SSCA000788"/>
<evidence type="ECO:0000313" key="5">
    <source>
        <dbReference type="EMBL" id="KPM02209.1"/>
    </source>
</evidence>
<dbReference type="Proteomes" id="UP000616769">
    <property type="component" value="Unassembled WGS sequence"/>
</dbReference>
<dbReference type="PANTHER" id="PTHR10814:SF36">
    <property type="entry name" value="PROTEIN GROUCHO-LIKE PROTEIN"/>
    <property type="match status" value="1"/>
</dbReference>
<dbReference type="GO" id="GO:0003714">
    <property type="term" value="F:transcription corepressor activity"/>
    <property type="evidence" value="ECO:0007669"/>
    <property type="project" value="TreeGrafter"/>
</dbReference>
<proteinExistence type="inferred from homology"/>
<comment type="similarity">
    <text evidence="2">Belongs to the WD repeat Groucho/TLE family.</text>
</comment>
<dbReference type="PANTHER" id="PTHR10814">
    <property type="entry name" value="TRANSDUCIN-LIKE ENHANCER PROTEIN"/>
    <property type="match status" value="1"/>
</dbReference>
<evidence type="ECO:0000256" key="3">
    <source>
        <dbReference type="ARBA" id="ARBA00023242"/>
    </source>
</evidence>
<accession>A0A131ZUJ0</accession>
<evidence type="ECO:0000256" key="1">
    <source>
        <dbReference type="ARBA" id="ARBA00004123"/>
    </source>
</evidence>
<reference evidence="5 6" key="1">
    <citation type="journal article" date="2015" name="Parasit. Vectors">
        <title>Draft genome of the scabies mite.</title>
        <authorList>
            <person name="Rider S.D.Jr."/>
            <person name="Morgan M.S."/>
            <person name="Arlian L.G."/>
        </authorList>
    </citation>
    <scope>NUCLEOTIDE SEQUENCE [LARGE SCALE GENOMIC DNA]</scope>
    <source>
        <strain evidence="5">Arlian Lab</strain>
    </source>
</reference>
<evidence type="ECO:0000313" key="6">
    <source>
        <dbReference type="Proteomes" id="UP000616769"/>
    </source>
</evidence>
<comment type="caution">
    <text evidence="5">The sequence shown here is derived from an EMBL/GenBank/DDBJ whole genome shotgun (WGS) entry which is preliminary data.</text>
</comment>
<evidence type="ECO:0000256" key="2">
    <source>
        <dbReference type="ARBA" id="ARBA00005969"/>
    </source>
</evidence>
<dbReference type="GO" id="GO:0005634">
    <property type="term" value="C:nucleus"/>
    <property type="evidence" value="ECO:0007669"/>
    <property type="project" value="UniProtKB-SubCell"/>
</dbReference>
<evidence type="ECO:0000259" key="4">
    <source>
        <dbReference type="Pfam" id="PF03920"/>
    </source>
</evidence>
<dbReference type="InterPro" id="IPR005617">
    <property type="entry name" value="Groucho/TLE_N"/>
</dbReference>
<feature type="domain" description="Groucho/TLE N-terminal Q-rich" evidence="4">
    <location>
        <begin position="13"/>
        <end position="50"/>
    </location>
</feature>
<gene>
    <name evidence="5" type="ORF">QR98_0006180</name>
</gene>
<protein>
    <submittedName>
        <fullName evidence="5">Groucho-like protein</fullName>
    </submittedName>
</protein>
<sequence length="90" mass="9996">KQFFRSDLISFVFYSFKHQQQVATAVERAKQLSMTELNAIISQQMHAQQLPPHAAAAAAAHGPLPLMPHPLAGVPMTDRYVSNPILFLNI</sequence>
<organism evidence="5 6">
    <name type="scientific">Sarcoptes scabiei</name>
    <name type="common">Itch mite</name>
    <name type="synonym">Acarus scabiei</name>
    <dbReference type="NCBI Taxonomy" id="52283"/>
    <lineage>
        <taxon>Eukaryota</taxon>
        <taxon>Metazoa</taxon>
        <taxon>Ecdysozoa</taxon>
        <taxon>Arthropoda</taxon>
        <taxon>Chelicerata</taxon>
        <taxon>Arachnida</taxon>
        <taxon>Acari</taxon>
        <taxon>Acariformes</taxon>
        <taxon>Sarcoptiformes</taxon>
        <taxon>Astigmata</taxon>
        <taxon>Psoroptidia</taxon>
        <taxon>Sarcoptoidea</taxon>
        <taxon>Sarcoptidae</taxon>
        <taxon>Sarcoptinae</taxon>
        <taxon>Sarcoptes</taxon>
    </lineage>
</organism>